<reference evidence="2" key="3">
    <citation type="submission" date="2025-09" db="UniProtKB">
        <authorList>
            <consortium name="Ensembl"/>
        </authorList>
    </citation>
    <scope>IDENTIFICATION</scope>
</reference>
<feature type="region of interest" description="Disordered" evidence="1">
    <location>
        <begin position="130"/>
        <end position="152"/>
    </location>
</feature>
<dbReference type="Ensembl" id="ENSCSAVT00000008295.1">
    <property type="protein sequence ID" value="ENSCSAVP00000008187.1"/>
    <property type="gene ID" value="ENSCSAVG00000004872.1"/>
</dbReference>
<dbReference type="Proteomes" id="UP000007875">
    <property type="component" value="Unassembled WGS sequence"/>
</dbReference>
<reference evidence="2" key="2">
    <citation type="submission" date="2025-08" db="UniProtKB">
        <authorList>
            <consortium name="Ensembl"/>
        </authorList>
    </citation>
    <scope>IDENTIFICATION</scope>
</reference>
<proteinExistence type="predicted"/>
<accession>H2YS77</accession>
<protein>
    <submittedName>
        <fullName evidence="2">Uncharacterized protein</fullName>
    </submittedName>
</protein>
<dbReference type="AlphaFoldDB" id="H2YS77"/>
<evidence type="ECO:0000256" key="1">
    <source>
        <dbReference type="SAM" id="MobiDB-lite"/>
    </source>
</evidence>
<feature type="compositionally biased region" description="Basic and acidic residues" evidence="1">
    <location>
        <begin position="138"/>
        <end position="152"/>
    </location>
</feature>
<evidence type="ECO:0000313" key="2">
    <source>
        <dbReference type="Ensembl" id="ENSCSAVP00000008187.1"/>
    </source>
</evidence>
<keyword evidence="3" id="KW-1185">Reference proteome</keyword>
<organism evidence="2 3">
    <name type="scientific">Ciona savignyi</name>
    <name type="common">Pacific transparent sea squirt</name>
    <dbReference type="NCBI Taxonomy" id="51511"/>
    <lineage>
        <taxon>Eukaryota</taxon>
        <taxon>Metazoa</taxon>
        <taxon>Chordata</taxon>
        <taxon>Tunicata</taxon>
        <taxon>Ascidiacea</taxon>
        <taxon>Phlebobranchia</taxon>
        <taxon>Cionidae</taxon>
        <taxon>Ciona</taxon>
    </lineage>
</organism>
<dbReference type="InParanoid" id="H2YS77"/>
<dbReference type="HOGENOM" id="CLU_1266513_0_0_1"/>
<sequence length="218" mass="24489">METAARKGREKMVKQGEVEQEVEEFGADIVDVEILSDGDMAGWIPDVHTIPADWGSLKISTALNMGVIHNHQTGGKRGASPTLETDSTPKKKAMVKFQRPLLVEEETKITDVDFTPKEVVFLRGATLTQTTANEEDFDPRSSEQHPEDAMNNHQEELDAREIQKEEEVAEEDADGFKMLLHAAELSAVRNGKSPRPKTNQVHLIFNKFLIYLTYHMTC</sequence>
<name>H2YS77_CIOSA</name>
<evidence type="ECO:0000313" key="3">
    <source>
        <dbReference type="Proteomes" id="UP000007875"/>
    </source>
</evidence>
<reference evidence="3" key="1">
    <citation type="submission" date="2003-08" db="EMBL/GenBank/DDBJ databases">
        <authorList>
            <person name="Birren B."/>
            <person name="Nusbaum C."/>
            <person name="Abebe A."/>
            <person name="Abouelleil A."/>
            <person name="Adekoya E."/>
            <person name="Ait-zahra M."/>
            <person name="Allen N."/>
            <person name="Allen T."/>
            <person name="An P."/>
            <person name="Anderson M."/>
            <person name="Anderson S."/>
            <person name="Arachchi H."/>
            <person name="Armbruster J."/>
            <person name="Bachantsang P."/>
            <person name="Baldwin J."/>
            <person name="Barry A."/>
            <person name="Bayul T."/>
            <person name="Blitshsteyn B."/>
            <person name="Bloom T."/>
            <person name="Blye J."/>
            <person name="Boguslavskiy L."/>
            <person name="Borowsky M."/>
            <person name="Boukhgalter B."/>
            <person name="Brunache A."/>
            <person name="Butler J."/>
            <person name="Calixte N."/>
            <person name="Calvo S."/>
            <person name="Camarata J."/>
            <person name="Campo K."/>
            <person name="Chang J."/>
            <person name="Cheshatsang Y."/>
            <person name="Citroen M."/>
            <person name="Collymore A."/>
            <person name="Considine T."/>
            <person name="Cook A."/>
            <person name="Cooke P."/>
            <person name="Corum B."/>
            <person name="Cuomo C."/>
            <person name="David R."/>
            <person name="Dawoe T."/>
            <person name="Degray S."/>
            <person name="Dodge S."/>
            <person name="Dooley K."/>
            <person name="Dorje P."/>
            <person name="Dorjee K."/>
            <person name="Dorris L."/>
            <person name="Duffey N."/>
            <person name="Dupes A."/>
            <person name="Elkins T."/>
            <person name="Engels R."/>
            <person name="Erickson J."/>
            <person name="Farina A."/>
            <person name="Faro S."/>
            <person name="Ferreira P."/>
            <person name="Fischer H."/>
            <person name="Fitzgerald M."/>
            <person name="Foley K."/>
            <person name="Gage D."/>
            <person name="Galagan J."/>
            <person name="Gearin G."/>
            <person name="Gnerre S."/>
            <person name="Gnirke A."/>
            <person name="Goyette A."/>
            <person name="Graham J."/>
            <person name="Grandbois E."/>
            <person name="Gyaltsen K."/>
            <person name="Hafez N."/>
            <person name="Hagopian D."/>
            <person name="Hagos B."/>
            <person name="Hall J."/>
            <person name="Hatcher B."/>
            <person name="Heller A."/>
            <person name="Higgins H."/>
            <person name="Honan T."/>
            <person name="Horn A."/>
            <person name="Houde N."/>
            <person name="Hughes L."/>
            <person name="Hulme W."/>
            <person name="Husby E."/>
            <person name="Iliev I."/>
            <person name="Jaffe D."/>
            <person name="Jones C."/>
            <person name="Kamal M."/>
            <person name="Kamat A."/>
            <person name="Kamvysselis M."/>
            <person name="Karlsson E."/>
            <person name="Kells C."/>
            <person name="Kieu A."/>
            <person name="Kisner P."/>
            <person name="Kodira C."/>
            <person name="Kulbokas E."/>
            <person name="Labutti K."/>
            <person name="Lama D."/>
            <person name="Landers T."/>
            <person name="Leger J."/>
            <person name="Levine S."/>
            <person name="Lewis D."/>
            <person name="Lewis T."/>
            <person name="Lindblad-toh K."/>
            <person name="Liu X."/>
            <person name="Lokyitsang T."/>
            <person name="Lokyitsang Y."/>
            <person name="Lucien O."/>
            <person name="Lui A."/>
            <person name="Ma L.J."/>
            <person name="Mabbitt R."/>
            <person name="Macdonald J."/>
            <person name="Maclean C."/>
            <person name="Major J."/>
            <person name="Manning J."/>
            <person name="Marabella R."/>
            <person name="Maru K."/>
            <person name="Matthews C."/>
            <person name="Mauceli E."/>
            <person name="Mccarthy M."/>
            <person name="Mcdonough S."/>
            <person name="Mcghee T."/>
            <person name="Meldrim J."/>
            <person name="Meneus L."/>
            <person name="Mesirov J."/>
            <person name="Mihalev A."/>
            <person name="Mihova T."/>
            <person name="Mikkelsen T."/>
            <person name="Mlenga V."/>
            <person name="Moru K."/>
            <person name="Mozes J."/>
            <person name="Mulrain L."/>
            <person name="Munson G."/>
            <person name="Naylor J."/>
            <person name="Newes C."/>
            <person name="Nguyen C."/>
            <person name="Nguyen N."/>
            <person name="Nguyen T."/>
            <person name="Nicol R."/>
            <person name="Nielsen C."/>
            <person name="Nizzari M."/>
            <person name="Norbu C."/>
            <person name="Norbu N."/>
            <person name="O'donnell P."/>
            <person name="Okoawo O."/>
            <person name="O'leary S."/>
            <person name="Omotosho B."/>
            <person name="O'neill K."/>
            <person name="Osman S."/>
            <person name="Parker S."/>
            <person name="Perrin D."/>
            <person name="Phunkhang P."/>
            <person name="Piqani B."/>
            <person name="Purcell S."/>
            <person name="Rachupka T."/>
            <person name="Ramasamy U."/>
            <person name="Rameau R."/>
            <person name="Ray V."/>
            <person name="Raymond C."/>
            <person name="Retta R."/>
            <person name="Richardson S."/>
            <person name="Rise C."/>
            <person name="Rodriguez J."/>
            <person name="Rogers J."/>
            <person name="Rogov P."/>
            <person name="Rutman M."/>
            <person name="Schupbach R."/>
            <person name="Seaman C."/>
            <person name="Settipalli S."/>
            <person name="Sharpe T."/>
            <person name="Sheridan J."/>
            <person name="Sherpa N."/>
            <person name="Shi J."/>
            <person name="Smirnov S."/>
            <person name="Smith C."/>
            <person name="Sougnez C."/>
            <person name="Spencer B."/>
            <person name="Stalker J."/>
            <person name="Stange-thomann N."/>
            <person name="Stavropoulos S."/>
            <person name="Stetson K."/>
            <person name="Stone C."/>
            <person name="Stone S."/>
            <person name="Stubbs M."/>
            <person name="Talamas J."/>
            <person name="Tchuinga P."/>
            <person name="Tenzing P."/>
            <person name="Tesfaye S."/>
            <person name="Theodore J."/>
            <person name="Thoulutsang Y."/>
            <person name="Topham K."/>
            <person name="Towey S."/>
            <person name="Tsamla T."/>
            <person name="Tsomo N."/>
            <person name="Vallee D."/>
            <person name="Vassiliev H."/>
            <person name="Venkataraman V."/>
            <person name="Vinson J."/>
            <person name="Vo A."/>
            <person name="Wade C."/>
            <person name="Wang S."/>
            <person name="Wangchuk T."/>
            <person name="Wangdi T."/>
            <person name="Whittaker C."/>
            <person name="Wilkinson J."/>
            <person name="Wu Y."/>
            <person name="Wyman D."/>
            <person name="Yadav S."/>
            <person name="Yang S."/>
            <person name="Yang X."/>
            <person name="Yeager S."/>
            <person name="Yee E."/>
            <person name="Young G."/>
            <person name="Zainoun J."/>
            <person name="Zembeck L."/>
            <person name="Zimmer A."/>
            <person name="Zody M."/>
            <person name="Lander E."/>
        </authorList>
    </citation>
    <scope>NUCLEOTIDE SEQUENCE [LARGE SCALE GENOMIC DNA]</scope>
</reference>